<sequence>MDVNMKNSPISAQNDAEESRHWLINKRFCLPIALVILLWLPSSREVTLQVLADAYFQVAVFVYVSLALYYMVTLRIAPERIKRFMHERPIFEVGVAAMLGALPGCGGAIIVVTQYTKGVSSFGAVVAVLTSTMGDAAFLLLTQSPVDGLTVMLIGVVIGTLTGWVVNRLHNYQPALTSQNQQPGFADETCHKGSVFHNKISSISTHFWTLVWLPSLILAVLMAFQVDVAALLNIKPSSLALIGASLALSCAILWSLTSSGAAYCEIMSEEKVNPPVHWYKKAALDTQFVLAWVVVAFLCFELALLWLELDLVSVFNSLGGWVVAMAVVIGFVPGCGPQIVVTTLYLNGALPFSAQLGNAISNDGDALFPAIALAPKAALLATLYSAIPAFVVGYGYYLLFEI</sequence>
<name>A0ABX1R2H9_9ALTE</name>
<feature type="transmembrane region" description="Helical" evidence="1">
    <location>
        <begin position="377"/>
        <end position="399"/>
    </location>
</feature>
<feature type="transmembrane region" description="Helical" evidence="1">
    <location>
        <begin position="211"/>
        <end position="232"/>
    </location>
</feature>
<gene>
    <name evidence="2" type="ORF">HCJ96_07405</name>
</gene>
<dbReference type="NCBIfam" id="NF037962">
    <property type="entry name" value="arsenic_eff"/>
    <property type="match status" value="1"/>
</dbReference>
<keyword evidence="3" id="KW-1185">Reference proteome</keyword>
<evidence type="ECO:0000313" key="3">
    <source>
        <dbReference type="Proteomes" id="UP000709336"/>
    </source>
</evidence>
<organism evidence="2 3">
    <name type="scientific">Alteromonas ponticola</name>
    <dbReference type="NCBI Taxonomy" id="2720613"/>
    <lineage>
        <taxon>Bacteria</taxon>
        <taxon>Pseudomonadati</taxon>
        <taxon>Pseudomonadota</taxon>
        <taxon>Gammaproteobacteria</taxon>
        <taxon>Alteromonadales</taxon>
        <taxon>Alteromonadaceae</taxon>
        <taxon>Alteromonas/Salinimonas group</taxon>
        <taxon>Alteromonas</taxon>
    </lineage>
</organism>
<feature type="transmembrane region" description="Helical" evidence="1">
    <location>
        <begin position="93"/>
        <end position="115"/>
    </location>
</feature>
<reference evidence="2 3" key="1">
    <citation type="submission" date="2020-03" db="EMBL/GenBank/DDBJ databases">
        <title>Alteromonas ponticola sp. nov., isolated from seawater.</title>
        <authorList>
            <person name="Yoon J.-H."/>
            <person name="Kim Y.-O."/>
        </authorList>
    </citation>
    <scope>NUCLEOTIDE SEQUENCE [LARGE SCALE GENOMIC DNA]</scope>
    <source>
        <strain evidence="2 3">MYP5</strain>
    </source>
</reference>
<keyword evidence="1" id="KW-1133">Transmembrane helix</keyword>
<feature type="transmembrane region" description="Helical" evidence="1">
    <location>
        <begin position="54"/>
        <end position="72"/>
    </location>
</feature>
<keyword evidence="1" id="KW-0812">Transmembrane</keyword>
<keyword evidence="1" id="KW-0472">Membrane</keyword>
<feature type="transmembrane region" description="Helical" evidence="1">
    <location>
        <begin position="148"/>
        <end position="166"/>
    </location>
</feature>
<feature type="transmembrane region" description="Helical" evidence="1">
    <location>
        <begin position="24"/>
        <end position="42"/>
    </location>
</feature>
<feature type="transmembrane region" description="Helical" evidence="1">
    <location>
        <begin position="321"/>
        <end position="346"/>
    </location>
</feature>
<evidence type="ECO:0000256" key="1">
    <source>
        <dbReference type="SAM" id="Phobius"/>
    </source>
</evidence>
<dbReference type="EMBL" id="JAATNW010000004">
    <property type="protein sequence ID" value="NMH59836.1"/>
    <property type="molecule type" value="Genomic_DNA"/>
</dbReference>
<proteinExistence type="predicted"/>
<protein>
    <submittedName>
        <fullName evidence="2">Arsenic efflux protein</fullName>
    </submittedName>
</protein>
<dbReference type="Proteomes" id="UP000709336">
    <property type="component" value="Unassembled WGS sequence"/>
</dbReference>
<accession>A0ABX1R2H9</accession>
<feature type="transmembrane region" description="Helical" evidence="1">
    <location>
        <begin position="239"/>
        <end position="257"/>
    </location>
</feature>
<feature type="transmembrane region" description="Helical" evidence="1">
    <location>
        <begin position="121"/>
        <end position="141"/>
    </location>
</feature>
<feature type="transmembrane region" description="Helical" evidence="1">
    <location>
        <begin position="288"/>
        <end position="309"/>
    </location>
</feature>
<comment type="caution">
    <text evidence="2">The sequence shown here is derived from an EMBL/GenBank/DDBJ whole genome shotgun (WGS) entry which is preliminary data.</text>
</comment>
<evidence type="ECO:0000313" key="2">
    <source>
        <dbReference type="EMBL" id="NMH59836.1"/>
    </source>
</evidence>
<dbReference type="InterPro" id="IPR021552">
    <property type="entry name" value="ArsP_2"/>
</dbReference>
<dbReference type="Pfam" id="PF11449">
    <property type="entry name" value="ArsP_2"/>
    <property type="match status" value="1"/>
</dbReference>